<keyword evidence="2" id="KW-1185">Reference proteome</keyword>
<organism evidence="1 2">
    <name type="scientific">Dendrolimus kikuchii</name>
    <dbReference type="NCBI Taxonomy" id="765133"/>
    <lineage>
        <taxon>Eukaryota</taxon>
        <taxon>Metazoa</taxon>
        <taxon>Ecdysozoa</taxon>
        <taxon>Arthropoda</taxon>
        <taxon>Hexapoda</taxon>
        <taxon>Insecta</taxon>
        <taxon>Pterygota</taxon>
        <taxon>Neoptera</taxon>
        <taxon>Endopterygota</taxon>
        <taxon>Lepidoptera</taxon>
        <taxon>Glossata</taxon>
        <taxon>Ditrysia</taxon>
        <taxon>Bombycoidea</taxon>
        <taxon>Lasiocampidae</taxon>
        <taxon>Dendrolimus</taxon>
    </lineage>
</organism>
<dbReference type="Proteomes" id="UP000824533">
    <property type="component" value="Linkage Group LG04"/>
</dbReference>
<comment type="caution">
    <text evidence="1">The sequence shown here is derived from an EMBL/GenBank/DDBJ whole genome shotgun (WGS) entry which is preliminary data.</text>
</comment>
<dbReference type="EMBL" id="CM034390">
    <property type="protein sequence ID" value="KAJ0182177.1"/>
    <property type="molecule type" value="Genomic_DNA"/>
</dbReference>
<protein>
    <submittedName>
        <fullName evidence="1">Uncharacterized protein</fullName>
    </submittedName>
</protein>
<name>A0ACC1DE54_9NEOP</name>
<proteinExistence type="predicted"/>
<gene>
    <name evidence="1" type="ORF">K1T71_002899</name>
</gene>
<evidence type="ECO:0000313" key="1">
    <source>
        <dbReference type="EMBL" id="KAJ0182177.1"/>
    </source>
</evidence>
<reference evidence="1 2" key="1">
    <citation type="journal article" date="2021" name="Front. Genet.">
        <title>Chromosome-Level Genome Assembly Reveals Significant Gene Expansion in the Toll and IMD Signaling Pathways of Dendrolimus kikuchii.</title>
        <authorList>
            <person name="Zhou J."/>
            <person name="Wu P."/>
            <person name="Xiong Z."/>
            <person name="Liu N."/>
            <person name="Zhao N."/>
            <person name="Ji M."/>
            <person name="Qiu Y."/>
            <person name="Yang B."/>
        </authorList>
    </citation>
    <scope>NUCLEOTIDE SEQUENCE [LARGE SCALE GENOMIC DNA]</scope>
    <source>
        <strain evidence="1">Ann1</strain>
    </source>
</reference>
<accession>A0ACC1DE54</accession>
<evidence type="ECO:0000313" key="2">
    <source>
        <dbReference type="Proteomes" id="UP000824533"/>
    </source>
</evidence>
<sequence>MSLFRGGVRPDAGGYGAVRLDASTASEAPLGVGSVVGAAGAGAGAICALVAGACAVSVRRRRRPRHAKPPPDPLVPRDAPLKQPEHDDAEPDLIPNHYCDAASAPSLTVASPTRSGAAALTAPACNGPGAGASWTWGARPREPPAPEGAPRTAGAPGALGRSASATLRAPPDLNVDAIKEKLLDHRIPESCV</sequence>